<gene>
    <name evidence="1" type="ORF">D7Y07_00040</name>
</gene>
<evidence type="ECO:0000313" key="1">
    <source>
        <dbReference type="EMBL" id="RLT81985.1"/>
    </source>
</evidence>
<accession>A0A3L8ACT4</accession>
<evidence type="ECO:0000313" key="2">
    <source>
        <dbReference type="Proteomes" id="UP000267159"/>
    </source>
</evidence>
<proteinExistence type="predicted"/>
<organism evidence="1 2">
    <name type="scientific">Bacteroides acidifaciens</name>
    <dbReference type="NCBI Taxonomy" id="85831"/>
    <lineage>
        <taxon>Bacteria</taxon>
        <taxon>Pseudomonadati</taxon>
        <taxon>Bacteroidota</taxon>
        <taxon>Bacteroidia</taxon>
        <taxon>Bacteroidales</taxon>
        <taxon>Bacteroidaceae</taxon>
        <taxon>Bacteroides</taxon>
    </lineage>
</organism>
<dbReference type="RefSeq" id="WP_121765040.1">
    <property type="nucleotide sequence ID" value="NZ_JANJZQ010000020.1"/>
</dbReference>
<reference evidence="1 2" key="1">
    <citation type="submission" date="2018-09" db="EMBL/GenBank/DDBJ databases">
        <title>Murine metabolic-syndrome-specific gut microbial biobank.</title>
        <authorList>
            <person name="Liu C."/>
        </authorList>
    </citation>
    <scope>NUCLEOTIDE SEQUENCE [LARGE SCALE GENOMIC DNA]</scope>
    <source>
        <strain evidence="1 2">0.1X-D8-26</strain>
    </source>
</reference>
<sequence length="85" mass="9883">MMEQNLQNDPVKSPVIQEMILSNRIGCISAELAKRLNIAPERALELFYESKTCADLHNKNTGLYLYGNLYIADEFIREHEYKISY</sequence>
<comment type="caution">
    <text evidence="1">The sequence shown here is derived from an EMBL/GenBank/DDBJ whole genome shotgun (WGS) entry which is preliminary data.</text>
</comment>
<name>A0A3L8ACT4_9BACE</name>
<protein>
    <recommendedName>
        <fullName evidence="3">DUF3791 domain-containing protein</fullName>
    </recommendedName>
</protein>
<dbReference type="Proteomes" id="UP000267159">
    <property type="component" value="Unassembled WGS sequence"/>
</dbReference>
<dbReference type="STRING" id="1235814.GCA_000613385_02453"/>
<dbReference type="EMBL" id="RAZM01000001">
    <property type="protein sequence ID" value="RLT81985.1"/>
    <property type="molecule type" value="Genomic_DNA"/>
</dbReference>
<evidence type="ECO:0008006" key="3">
    <source>
        <dbReference type="Google" id="ProtNLM"/>
    </source>
</evidence>
<dbReference type="AlphaFoldDB" id="A0A3L8ACT4"/>